<evidence type="ECO:0000313" key="6">
    <source>
        <dbReference type="Proteomes" id="UP000316096"/>
    </source>
</evidence>
<gene>
    <name evidence="5" type="ORF">FB559_6755</name>
</gene>
<dbReference type="AlphaFoldDB" id="A0A543CV83"/>
<evidence type="ECO:0000256" key="1">
    <source>
        <dbReference type="ARBA" id="ARBA00011046"/>
    </source>
</evidence>
<accession>A0A543CV83</accession>
<keyword evidence="6" id="KW-1185">Reference proteome</keyword>
<dbReference type="InterPro" id="IPR036388">
    <property type="entry name" value="WH-like_DNA-bd_sf"/>
</dbReference>
<dbReference type="Pfam" id="PF03965">
    <property type="entry name" value="Penicillinase_R"/>
    <property type="match status" value="1"/>
</dbReference>
<protein>
    <submittedName>
        <fullName evidence="5">Putative transcriptional regulator</fullName>
    </submittedName>
</protein>
<dbReference type="InterPro" id="IPR036390">
    <property type="entry name" value="WH_DNA-bd_sf"/>
</dbReference>
<dbReference type="OrthoDB" id="9813987at2"/>
<proteinExistence type="inferred from homology"/>
<reference evidence="5 6" key="1">
    <citation type="submission" date="2019-06" db="EMBL/GenBank/DDBJ databases">
        <title>Sequencing the genomes of 1000 actinobacteria strains.</title>
        <authorList>
            <person name="Klenk H.-P."/>
        </authorList>
    </citation>
    <scope>NUCLEOTIDE SEQUENCE [LARGE SCALE GENOMIC DNA]</scope>
    <source>
        <strain evidence="5 6">DSM 102200</strain>
    </source>
</reference>
<dbReference type="RefSeq" id="WP_141960900.1">
    <property type="nucleotide sequence ID" value="NZ_VFOZ01000001.1"/>
</dbReference>
<keyword evidence="2" id="KW-0805">Transcription regulation</keyword>
<name>A0A543CV83_9ACTN</name>
<dbReference type="InterPro" id="IPR005650">
    <property type="entry name" value="BlaI_family"/>
</dbReference>
<keyword evidence="3" id="KW-0238">DNA-binding</keyword>
<comment type="caution">
    <text evidence="5">The sequence shown here is derived from an EMBL/GenBank/DDBJ whole genome shotgun (WGS) entry which is preliminary data.</text>
</comment>
<evidence type="ECO:0000256" key="4">
    <source>
        <dbReference type="ARBA" id="ARBA00023163"/>
    </source>
</evidence>
<keyword evidence="4" id="KW-0804">Transcription</keyword>
<dbReference type="Proteomes" id="UP000316096">
    <property type="component" value="Unassembled WGS sequence"/>
</dbReference>
<dbReference type="Gene3D" id="1.10.10.10">
    <property type="entry name" value="Winged helix-like DNA-binding domain superfamily/Winged helix DNA-binding domain"/>
    <property type="match status" value="1"/>
</dbReference>
<dbReference type="SUPFAM" id="SSF46785">
    <property type="entry name" value="Winged helix' DNA-binding domain"/>
    <property type="match status" value="1"/>
</dbReference>
<comment type="similarity">
    <text evidence="1">Belongs to the BlaI transcriptional regulatory family.</text>
</comment>
<dbReference type="GO" id="GO:0003677">
    <property type="term" value="F:DNA binding"/>
    <property type="evidence" value="ECO:0007669"/>
    <property type="project" value="UniProtKB-KW"/>
</dbReference>
<organism evidence="5 6">
    <name type="scientific">Actinoallomurus bryophytorum</name>
    <dbReference type="NCBI Taxonomy" id="1490222"/>
    <lineage>
        <taxon>Bacteria</taxon>
        <taxon>Bacillati</taxon>
        <taxon>Actinomycetota</taxon>
        <taxon>Actinomycetes</taxon>
        <taxon>Streptosporangiales</taxon>
        <taxon>Thermomonosporaceae</taxon>
        <taxon>Actinoallomurus</taxon>
    </lineage>
</organism>
<sequence>MAEGERRAAGALEAEVMAVLQRAGRPLNAAEVQALLASELAYTTVVTILSRMHGKGLLTRAKEGRAFRYAPVSDEPGLVARSMHRTMAAEADREAVLARFVDTLSDQDERLLRELLDGR</sequence>
<dbReference type="EMBL" id="VFOZ01000001">
    <property type="protein sequence ID" value="TQM01012.1"/>
    <property type="molecule type" value="Genomic_DNA"/>
</dbReference>
<evidence type="ECO:0000313" key="5">
    <source>
        <dbReference type="EMBL" id="TQM01012.1"/>
    </source>
</evidence>
<evidence type="ECO:0000256" key="2">
    <source>
        <dbReference type="ARBA" id="ARBA00023015"/>
    </source>
</evidence>
<evidence type="ECO:0000256" key="3">
    <source>
        <dbReference type="ARBA" id="ARBA00023125"/>
    </source>
</evidence>
<dbReference type="GO" id="GO:0045892">
    <property type="term" value="P:negative regulation of DNA-templated transcription"/>
    <property type="evidence" value="ECO:0007669"/>
    <property type="project" value="InterPro"/>
</dbReference>